<evidence type="ECO:0000256" key="1">
    <source>
        <dbReference type="SAM" id="MobiDB-lite"/>
    </source>
</evidence>
<evidence type="ECO:0000313" key="2">
    <source>
        <dbReference type="EMBL" id="MBB5791775.1"/>
    </source>
</evidence>
<dbReference type="RefSeq" id="WP_184828813.1">
    <property type="nucleotide sequence ID" value="NZ_JACHMM010000001.1"/>
</dbReference>
<evidence type="ECO:0008006" key="4">
    <source>
        <dbReference type="Google" id="ProtNLM"/>
    </source>
</evidence>
<gene>
    <name evidence="2" type="ORF">HD601_006350</name>
</gene>
<protein>
    <recommendedName>
        <fullName evidence="4">HNH endonuclease</fullName>
    </recommendedName>
</protein>
<proteinExistence type="predicted"/>
<sequence>MTGDVVATCLLGGCNNPIRKPARGKAGKYCSPSHKARAGDARAEQDGRAERWKSNKAKRRREKRLEGVLWPVCLHCGQPYPQLNENSRCPNPECRRIRRNLRARVNTGAYRVRQRGGRVEPVDAMEVMQDDRGICYLCGRPTSGNLVGQEPGDPQLEHTEAVSDGGAHSPLAIRVAHRACNQIKGRRSVEEAGAIIATLPPVEVDEPVVVVRDLDEYAREMMAEIRRQSEASPSSA</sequence>
<dbReference type="Proteomes" id="UP000542813">
    <property type="component" value="Unassembled WGS sequence"/>
</dbReference>
<name>A0A7W9GXB2_9ACTN</name>
<dbReference type="EMBL" id="JACHMM010000001">
    <property type="protein sequence ID" value="MBB5791775.1"/>
    <property type="molecule type" value="Genomic_DNA"/>
</dbReference>
<feature type="region of interest" description="Disordered" evidence="1">
    <location>
        <begin position="23"/>
        <end position="60"/>
    </location>
</feature>
<feature type="compositionally biased region" description="Basic and acidic residues" evidence="1">
    <location>
        <begin position="37"/>
        <end position="53"/>
    </location>
</feature>
<comment type="caution">
    <text evidence="2">The sequence shown here is derived from an EMBL/GenBank/DDBJ whole genome shotgun (WGS) entry which is preliminary data.</text>
</comment>
<evidence type="ECO:0000313" key="3">
    <source>
        <dbReference type="Proteomes" id="UP000542813"/>
    </source>
</evidence>
<accession>A0A7W9GXB2</accession>
<keyword evidence="3" id="KW-1185">Reference proteome</keyword>
<dbReference type="AlphaFoldDB" id="A0A7W9GXB2"/>
<organism evidence="2 3">
    <name type="scientific">Jiangella mangrovi</name>
    <dbReference type="NCBI Taxonomy" id="1524084"/>
    <lineage>
        <taxon>Bacteria</taxon>
        <taxon>Bacillati</taxon>
        <taxon>Actinomycetota</taxon>
        <taxon>Actinomycetes</taxon>
        <taxon>Jiangellales</taxon>
        <taxon>Jiangellaceae</taxon>
        <taxon>Jiangella</taxon>
    </lineage>
</organism>
<dbReference type="Gene3D" id="1.10.30.50">
    <property type="match status" value="1"/>
</dbReference>
<reference evidence="2 3" key="1">
    <citation type="submission" date="2020-08" db="EMBL/GenBank/DDBJ databases">
        <title>Sequencing the genomes of 1000 actinobacteria strains.</title>
        <authorList>
            <person name="Klenk H.-P."/>
        </authorList>
    </citation>
    <scope>NUCLEOTIDE SEQUENCE [LARGE SCALE GENOMIC DNA]</scope>
    <source>
        <strain evidence="2 3">DSM 102122</strain>
    </source>
</reference>